<reference evidence="1" key="1">
    <citation type="submission" date="2016-02" db="EMBL/GenBank/DDBJ databases">
        <title>WGS assembly of Manihot esculenta.</title>
        <authorList>
            <person name="Bredeson J.V."/>
            <person name="Prochnik S.E."/>
            <person name="Lyons J.B."/>
            <person name="Schmutz J."/>
            <person name="Grimwood J."/>
            <person name="Vrebalov J."/>
            <person name="Bart R.S."/>
            <person name="Amuge T."/>
            <person name="Ferguson M.E."/>
            <person name="Green R."/>
            <person name="Putnam N."/>
            <person name="Stites J."/>
            <person name="Rounsley S."/>
            <person name="Rokhsar D.S."/>
        </authorList>
    </citation>
    <scope>NUCLEOTIDE SEQUENCE [LARGE SCALE GENOMIC DNA]</scope>
    <source>
        <tissue evidence="1">Leaf</tissue>
    </source>
</reference>
<name>A0A2C9UK84_MANES</name>
<evidence type="ECO:0000313" key="1">
    <source>
        <dbReference type="EMBL" id="OAY31140.1"/>
    </source>
</evidence>
<protein>
    <submittedName>
        <fullName evidence="1">Uncharacterized protein</fullName>
    </submittedName>
</protein>
<accession>A0A2C9UK84</accession>
<organism evidence="1">
    <name type="scientific">Manihot esculenta</name>
    <name type="common">Cassava</name>
    <name type="synonym">Jatropha manihot</name>
    <dbReference type="NCBI Taxonomy" id="3983"/>
    <lineage>
        <taxon>Eukaryota</taxon>
        <taxon>Viridiplantae</taxon>
        <taxon>Streptophyta</taxon>
        <taxon>Embryophyta</taxon>
        <taxon>Tracheophyta</taxon>
        <taxon>Spermatophyta</taxon>
        <taxon>Magnoliopsida</taxon>
        <taxon>eudicotyledons</taxon>
        <taxon>Gunneridae</taxon>
        <taxon>Pentapetalae</taxon>
        <taxon>rosids</taxon>
        <taxon>fabids</taxon>
        <taxon>Malpighiales</taxon>
        <taxon>Euphorbiaceae</taxon>
        <taxon>Crotonoideae</taxon>
        <taxon>Manihoteae</taxon>
        <taxon>Manihot</taxon>
    </lineage>
</organism>
<dbReference type="AlphaFoldDB" id="A0A2C9UK84"/>
<dbReference type="EMBL" id="CM004400">
    <property type="protein sequence ID" value="OAY31140.1"/>
    <property type="molecule type" value="Genomic_DNA"/>
</dbReference>
<proteinExistence type="predicted"/>
<gene>
    <name evidence="1" type="ORF">MANES_14G087100</name>
</gene>
<sequence>MAMSSTIVAVSSNPISRIILSFVQRFFKLNICL</sequence>